<dbReference type="PANTHER" id="PTHR13390:SF0">
    <property type="entry name" value="LIPID DROPLET-ASSOCIATED HYDROLASE"/>
    <property type="match status" value="1"/>
</dbReference>
<dbReference type="Proteomes" id="UP000289340">
    <property type="component" value="Chromosome 3"/>
</dbReference>
<dbReference type="InterPro" id="IPR019363">
    <property type="entry name" value="LDAH"/>
</dbReference>
<organism evidence="5">
    <name type="scientific">Glycine soja</name>
    <name type="common">Wild soybean</name>
    <dbReference type="NCBI Taxonomy" id="3848"/>
    <lineage>
        <taxon>Eukaryota</taxon>
        <taxon>Viridiplantae</taxon>
        <taxon>Streptophyta</taxon>
        <taxon>Embryophyta</taxon>
        <taxon>Tracheophyta</taxon>
        <taxon>Spermatophyta</taxon>
        <taxon>Magnoliopsida</taxon>
        <taxon>eudicotyledons</taxon>
        <taxon>Gunneridae</taxon>
        <taxon>Pentapetalae</taxon>
        <taxon>rosids</taxon>
        <taxon>fabids</taxon>
        <taxon>Fabales</taxon>
        <taxon>Fabaceae</taxon>
        <taxon>Papilionoideae</taxon>
        <taxon>50 kb inversion clade</taxon>
        <taxon>NPAAA clade</taxon>
        <taxon>indigoferoid/millettioid clade</taxon>
        <taxon>Phaseoleae</taxon>
        <taxon>Glycine</taxon>
        <taxon>Glycine subgen. Soja</taxon>
    </lineage>
</organism>
<dbReference type="GO" id="GO:0005811">
    <property type="term" value="C:lipid droplet"/>
    <property type="evidence" value="ECO:0007669"/>
    <property type="project" value="UniProtKB-SubCell"/>
</dbReference>
<keyword evidence="7" id="KW-1185">Reference proteome</keyword>
<name>A0A0B2RMV0_GLYSO</name>
<dbReference type="FunFam" id="3.40.50.1820:FF:000267">
    <property type="entry name" value="Alpha/beta-Hydrolases superfamily protein"/>
    <property type="match status" value="1"/>
</dbReference>
<protein>
    <submittedName>
        <fullName evidence="6">Lipid droplet-associated hydrolase</fullName>
    </submittedName>
    <submittedName>
        <fullName evidence="5">UPF0554 protein</fullName>
    </submittedName>
</protein>
<dbReference type="AlphaFoldDB" id="A0A0B2RMV0"/>
<sequence length="349" mass="39380">MLPRLACWTGRSLSHSLLLPPPTSSTRFIAKCLNKNMGVDNNLLAKPRRRANFRLCNVSCYTSEVLEIQSDAPTLHVLFVPGNPGVILFYKDFVEFLYELLEGTASVTAIGHVSHSRKNLEHGRMFSLQEQIDHKIDFIREELENVEIPILLVGHSIGSYISIEMFKKSPEKVKYCIGLYPFLTLNPHSTTQLVIGKIAKSQVLAAALSYLTASLGLLPVQALRFLVRKSLGKSWSANAVEAACSHLSQYHTMRNVLYMAMTEFRKLSEAPDWIFMRERKAQLAFLFGVDDHWGPLHLLEEISKHVPGMATYIERENHTHGFCCTEAGSLWVAQHVVNLIKNQMVCSNQ</sequence>
<evidence type="ECO:0000256" key="3">
    <source>
        <dbReference type="ARBA" id="ARBA00022677"/>
    </source>
</evidence>
<dbReference type="EMBL" id="KN649796">
    <property type="protein sequence ID" value="KHN33167.1"/>
    <property type="molecule type" value="Genomic_DNA"/>
</dbReference>
<evidence type="ECO:0000256" key="4">
    <source>
        <dbReference type="ARBA" id="ARBA00022801"/>
    </source>
</evidence>
<dbReference type="EMBL" id="QZWG01000003">
    <property type="protein sequence ID" value="RZC21570.1"/>
    <property type="molecule type" value="Genomic_DNA"/>
</dbReference>
<gene>
    <name evidence="6" type="ORF">D0Y65_007692</name>
    <name evidence="5" type="ORF">glysoja_039483</name>
</gene>
<dbReference type="GO" id="GO:0019915">
    <property type="term" value="P:lipid storage"/>
    <property type="evidence" value="ECO:0007669"/>
    <property type="project" value="InterPro"/>
</dbReference>
<evidence type="ECO:0000313" key="6">
    <source>
        <dbReference type="EMBL" id="RZC21570.1"/>
    </source>
</evidence>
<keyword evidence="3" id="KW-0551">Lipid droplet</keyword>
<evidence type="ECO:0000256" key="2">
    <source>
        <dbReference type="ARBA" id="ARBA00008300"/>
    </source>
</evidence>
<dbReference type="Proteomes" id="UP000053555">
    <property type="component" value="Unassembled WGS sequence"/>
</dbReference>
<comment type="subcellular location">
    <subcellularLocation>
        <location evidence="1">Lipid droplet</location>
    </subcellularLocation>
</comment>
<keyword evidence="4 6" id="KW-0378">Hydrolase</keyword>
<dbReference type="SUPFAM" id="SSF53474">
    <property type="entry name" value="alpha/beta-Hydrolases"/>
    <property type="match status" value="1"/>
</dbReference>
<dbReference type="GO" id="GO:0016298">
    <property type="term" value="F:lipase activity"/>
    <property type="evidence" value="ECO:0007669"/>
    <property type="project" value="InterPro"/>
</dbReference>
<accession>A0A0B2RMV0</accession>
<reference evidence="5" key="1">
    <citation type="submission" date="2014-07" db="EMBL/GenBank/DDBJ databases">
        <title>Identification of a novel salt tolerance gene in wild soybean by whole-genome sequencing.</title>
        <authorList>
            <person name="Lam H.-M."/>
            <person name="Qi X."/>
            <person name="Li M.-W."/>
            <person name="Liu X."/>
            <person name="Xie M."/>
            <person name="Ni M."/>
            <person name="Xu X."/>
        </authorList>
    </citation>
    <scope>NUCLEOTIDE SEQUENCE [LARGE SCALE GENOMIC DNA]</scope>
    <source>
        <tissue evidence="5">Root</tissue>
    </source>
</reference>
<evidence type="ECO:0000313" key="5">
    <source>
        <dbReference type="EMBL" id="KHN33167.1"/>
    </source>
</evidence>
<proteinExistence type="inferred from homology"/>
<dbReference type="InterPro" id="IPR029058">
    <property type="entry name" value="AB_hydrolase_fold"/>
</dbReference>
<dbReference type="Pfam" id="PF10230">
    <property type="entry name" value="LIDHydrolase"/>
    <property type="match status" value="1"/>
</dbReference>
<evidence type="ECO:0000313" key="7">
    <source>
        <dbReference type="Proteomes" id="UP000289340"/>
    </source>
</evidence>
<evidence type="ECO:0000256" key="1">
    <source>
        <dbReference type="ARBA" id="ARBA00004502"/>
    </source>
</evidence>
<dbReference type="PANTHER" id="PTHR13390">
    <property type="entry name" value="LIPASE"/>
    <property type="match status" value="1"/>
</dbReference>
<reference evidence="6 7" key="2">
    <citation type="submission" date="2018-09" db="EMBL/GenBank/DDBJ databases">
        <title>A high-quality reference genome of wild soybean provides a powerful tool to mine soybean genomes.</title>
        <authorList>
            <person name="Xie M."/>
            <person name="Chung C.Y.L."/>
            <person name="Li M.-W."/>
            <person name="Wong F.-L."/>
            <person name="Chan T.-F."/>
            <person name="Lam H.-M."/>
        </authorList>
    </citation>
    <scope>NUCLEOTIDE SEQUENCE [LARGE SCALE GENOMIC DNA]</scope>
    <source>
        <strain evidence="7">cv. W05</strain>
        <tissue evidence="6">Hypocotyl of etiolated seedlings</tissue>
    </source>
</reference>
<dbReference type="Gene3D" id="3.40.50.1820">
    <property type="entry name" value="alpha/beta hydrolase"/>
    <property type="match status" value="1"/>
</dbReference>
<comment type="similarity">
    <text evidence="2">Belongs to the AB hydrolase superfamily. LDAH family.</text>
</comment>
<dbReference type="Gramene" id="XM_028370284.1">
    <property type="protein sequence ID" value="XP_028226085.1"/>
    <property type="gene ID" value="LOC114407249"/>
</dbReference>